<dbReference type="AlphaFoldDB" id="A0ABD6EJF8"/>
<dbReference type="PANTHER" id="PTHR23032:SF13">
    <property type="entry name" value="BRO1 DOMAIN-CONTAINING PROTEIN BROX"/>
    <property type="match status" value="1"/>
</dbReference>
<gene>
    <name evidence="3" type="ORF">AB6A40_006056</name>
</gene>
<dbReference type="EMBL" id="JBGFUD010004088">
    <property type="protein sequence ID" value="MFH4979347.1"/>
    <property type="molecule type" value="Genomic_DNA"/>
</dbReference>
<evidence type="ECO:0000313" key="3">
    <source>
        <dbReference type="EMBL" id="MFH4979347.1"/>
    </source>
</evidence>
<comment type="caution">
    <text evidence="3">The sequence shown here is derived from an EMBL/GenBank/DDBJ whole genome shotgun (WGS) entry which is preliminary data.</text>
</comment>
<dbReference type="Pfam" id="PF03097">
    <property type="entry name" value="BRO1"/>
    <property type="match status" value="1"/>
</dbReference>
<comment type="similarity">
    <text evidence="1">Belongs to the BROX family.</text>
</comment>
<name>A0ABD6EJF8_9BILA</name>
<dbReference type="PANTHER" id="PTHR23032">
    <property type="entry name" value="BRO1 DOMAIN-CONTAINING PROTEIN BROX"/>
    <property type="match status" value="1"/>
</dbReference>
<accession>A0ABD6EJF8</accession>
<keyword evidence="4" id="KW-1185">Reference proteome</keyword>
<reference evidence="3 4" key="1">
    <citation type="submission" date="2024-08" db="EMBL/GenBank/DDBJ databases">
        <title>Gnathostoma spinigerum genome.</title>
        <authorList>
            <person name="Gonzalez-Bertolin B."/>
            <person name="Monzon S."/>
            <person name="Zaballos A."/>
            <person name="Jimenez P."/>
            <person name="Dekumyoy P."/>
            <person name="Varona S."/>
            <person name="Cuesta I."/>
            <person name="Sumanam S."/>
            <person name="Adisakwattana P."/>
            <person name="Gasser R.B."/>
            <person name="Hernandez-Gonzalez A."/>
            <person name="Young N.D."/>
            <person name="Perteguer M.J."/>
        </authorList>
    </citation>
    <scope>NUCLEOTIDE SEQUENCE [LARGE SCALE GENOMIC DNA]</scope>
    <source>
        <strain evidence="3">AL3</strain>
        <tissue evidence="3">Liver</tissue>
    </source>
</reference>
<sequence>MAYWFHRNPIKATAPVTFELKSMLTRDEARMLCSGLRRRRERLVEKFADARHNVDDLDEDFTKYLQGFAGFIYPFGETSKEKSKLTPVIMFKWTESVLGTTQQVGNTWFEALNICLNMALWLTKHAAWVAAKNEVRENDAKLVHTCLRRAAGIFTFVCSNYSKVSDAQCQSGSDFDPAVLSTYIAQCLAEAQEVAIARAIELEHASSVIAALANDTVRLFQIADSHLEKLDESLFGKWRRYLQLKSELYKAYKYAFSGDYLLSVNKCGDAIRACREGLSHFNIASDFCQKYSAATGPGTSARIERHPFFQRAEHLLKRYLDKAEIQNNLIYHERIPEDCPEIEMKNVYGLVQPQSFELPKGDEIWSARLYASFDLSKSVTPDFSKLQRSKVSLPPVKEAKIYEKEQDSTMLS</sequence>
<evidence type="ECO:0000313" key="4">
    <source>
        <dbReference type="Proteomes" id="UP001608902"/>
    </source>
</evidence>
<dbReference type="Proteomes" id="UP001608902">
    <property type="component" value="Unassembled WGS sequence"/>
</dbReference>
<dbReference type="InterPro" id="IPR038898">
    <property type="entry name" value="BROX"/>
</dbReference>
<evidence type="ECO:0000256" key="1">
    <source>
        <dbReference type="ARBA" id="ARBA00008901"/>
    </source>
</evidence>
<dbReference type="InterPro" id="IPR004328">
    <property type="entry name" value="BRO1_dom"/>
</dbReference>
<dbReference type="SMART" id="SM01041">
    <property type="entry name" value="BRO1"/>
    <property type="match status" value="1"/>
</dbReference>
<organism evidence="3 4">
    <name type="scientific">Gnathostoma spinigerum</name>
    <dbReference type="NCBI Taxonomy" id="75299"/>
    <lineage>
        <taxon>Eukaryota</taxon>
        <taxon>Metazoa</taxon>
        <taxon>Ecdysozoa</taxon>
        <taxon>Nematoda</taxon>
        <taxon>Chromadorea</taxon>
        <taxon>Rhabditida</taxon>
        <taxon>Spirurina</taxon>
        <taxon>Gnathostomatomorpha</taxon>
        <taxon>Gnathostomatoidea</taxon>
        <taxon>Gnathostomatidae</taxon>
        <taxon>Gnathostoma</taxon>
    </lineage>
</organism>
<protein>
    <recommendedName>
        <fullName evidence="2">BRO1 domain-containing protein</fullName>
    </recommendedName>
</protein>
<dbReference type="Gene3D" id="1.25.40.280">
    <property type="entry name" value="alix/aip1 like domains"/>
    <property type="match status" value="1"/>
</dbReference>
<proteinExistence type="inferred from homology"/>
<evidence type="ECO:0000259" key="2">
    <source>
        <dbReference type="PROSITE" id="PS51180"/>
    </source>
</evidence>
<dbReference type="InterPro" id="IPR038499">
    <property type="entry name" value="BRO1_sf"/>
</dbReference>
<feature type="domain" description="BRO1" evidence="2">
    <location>
        <begin position="1"/>
        <end position="412"/>
    </location>
</feature>
<dbReference type="PROSITE" id="PS51180">
    <property type="entry name" value="BRO1"/>
    <property type="match status" value="1"/>
</dbReference>